<evidence type="ECO:0000259" key="12">
    <source>
        <dbReference type="Pfam" id="PF08264"/>
    </source>
</evidence>
<dbReference type="CDD" id="cd07960">
    <property type="entry name" value="Anticodon_Ia_Ile_BEm"/>
    <property type="match status" value="1"/>
</dbReference>
<keyword evidence="3 9" id="KW-0436">Ligase</keyword>
<feature type="domain" description="Methionyl/Valyl/Leucyl/Isoleucyl-tRNA synthetase anticodon-binding" evidence="12">
    <location>
        <begin position="771"/>
        <end position="922"/>
    </location>
</feature>
<evidence type="ECO:0000256" key="1">
    <source>
        <dbReference type="ARBA" id="ARBA00005594"/>
    </source>
</evidence>
<dbReference type="InterPro" id="IPR009008">
    <property type="entry name" value="Val/Leu/Ile-tRNA-synth_edit"/>
</dbReference>
<dbReference type="OrthoDB" id="10264412at2759"/>
<dbReference type="GO" id="GO:0005524">
    <property type="term" value="F:ATP binding"/>
    <property type="evidence" value="ECO:0007669"/>
    <property type="project" value="UniProtKB-KW"/>
</dbReference>
<dbReference type="InterPro" id="IPR014729">
    <property type="entry name" value="Rossmann-like_a/b/a_fold"/>
</dbReference>
<dbReference type="Gene3D" id="1.10.730.20">
    <property type="match status" value="1"/>
</dbReference>
<dbReference type="GO" id="GO:0032543">
    <property type="term" value="P:mitochondrial translation"/>
    <property type="evidence" value="ECO:0007669"/>
    <property type="project" value="TreeGrafter"/>
</dbReference>
<dbReference type="InterPro" id="IPR033708">
    <property type="entry name" value="Anticodon_Ile_BEm"/>
</dbReference>
<dbReference type="PROSITE" id="PS00178">
    <property type="entry name" value="AA_TRNA_LIGASE_I"/>
    <property type="match status" value="1"/>
</dbReference>
<dbReference type="GO" id="GO:0004822">
    <property type="term" value="F:isoleucine-tRNA ligase activity"/>
    <property type="evidence" value="ECO:0007669"/>
    <property type="project" value="UniProtKB-EC"/>
</dbReference>
<dbReference type="EC" id="6.1.1.5" evidence="2"/>
<dbReference type="SUPFAM" id="SSF52374">
    <property type="entry name" value="Nucleotidylyl transferase"/>
    <property type="match status" value="1"/>
</dbReference>
<evidence type="ECO:0000313" key="13">
    <source>
        <dbReference type="EMBL" id="CBK24096.2"/>
    </source>
</evidence>
<dbReference type="InParanoid" id="D8M7Q7"/>
<reference evidence="13" key="1">
    <citation type="submission" date="2010-02" db="EMBL/GenBank/DDBJ databases">
        <title>Sequencing and annotation of the Blastocystis hominis genome.</title>
        <authorList>
            <person name="Wincker P."/>
        </authorList>
    </citation>
    <scope>NUCLEOTIDE SEQUENCE</scope>
    <source>
        <strain evidence="13">Singapore isolate B</strain>
    </source>
</reference>
<comment type="similarity">
    <text evidence="1 9">Belongs to the class-I aminoacyl-tRNA synthetase family.</text>
</comment>
<feature type="domain" description="Aminoacyl-tRNA synthetase class Ia" evidence="11">
    <location>
        <begin position="57"/>
        <end position="726"/>
    </location>
</feature>
<dbReference type="InterPro" id="IPR002301">
    <property type="entry name" value="Ile-tRNA-ligase"/>
</dbReference>
<proteinExistence type="inferred from homology"/>
<dbReference type="RefSeq" id="XP_012898144.1">
    <property type="nucleotide sequence ID" value="XM_013042690.1"/>
</dbReference>
<dbReference type="PRINTS" id="PR00984">
    <property type="entry name" value="TRNASYNTHILE"/>
</dbReference>
<dbReference type="InterPro" id="IPR013155">
    <property type="entry name" value="M/V/L/I-tRNA-synth_anticd-bd"/>
</dbReference>
<evidence type="ECO:0000256" key="4">
    <source>
        <dbReference type="ARBA" id="ARBA00022741"/>
    </source>
</evidence>
<dbReference type="GO" id="GO:0005739">
    <property type="term" value="C:mitochondrion"/>
    <property type="evidence" value="ECO:0007669"/>
    <property type="project" value="TreeGrafter"/>
</dbReference>
<dbReference type="InterPro" id="IPR001412">
    <property type="entry name" value="aa-tRNA-synth_I_CS"/>
</dbReference>
<evidence type="ECO:0000313" key="14">
    <source>
        <dbReference type="Proteomes" id="UP000008312"/>
    </source>
</evidence>
<dbReference type="Gene3D" id="3.90.740.10">
    <property type="entry name" value="Valyl/Leucyl/Isoleucyl-tRNA synthetase, editing domain"/>
    <property type="match status" value="1"/>
</dbReference>
<dbReference type="SUPFAM" id="SSF50677">
    <property type="entry name" value="ValRS/IleRS/LeuRS editing domain"/>
    <property type="match status" value="1"/>
</dbReference>
<dbReference type="GO" id="GO:0002161">
    <property type="term" value="F:aminoacyl-tRNA deacylase activity"/>
    <property type="evidence" value="ECO:0007669"/>
    <property type="project" value="InterPro"/>
</dbReference>
<name>D8M7Q7_BLAHO</name>
<evidence type="ECO:0000256" key="3">
    <source>
        <dbReference type="ARBA" id="ARBA00022598"/>
    </source>
</evidence>
<evidence type="ECO:0000259" key="11">
    <source>
        <dbReference type="Pfam" id="PF00133"/>
    </source>
</evidence>
<dbReference type="Pfam" id="PF08264">
    <property type="entry name" value="Anticodon_1"/>
    <property type="match status" value="1"/>
</dbReference>
<keyword evidence="7 9" id="KW-0030">Aminoacyl-tRNA synthetase</keyword>
<dbReference type="SUPFAM" id="SSF47323">
    <property type="entry name" value="Anticodon-binding domain of a subclass of class I aminoacyl-tRNA synthetases"/>
    <property type="match status" value="1"/>
</dbReference>
<dbReference type="InterPro" id="IPR009080">
    <property type="entry name" value="tRNAsynth_Ia_anticodon-bd"/>
</dbReference>
<evidence type="ECO:0000256" key="2">
    <source>
        <dbReference type="ARBA" id="ARBA00013165"/>
    </source>
</evidence>
<evidence type="ECO:0000256" key="9">
    <source>
        <dbReference type="RuleBase" id="RU363035"/>
    </source>
</evidence>
<dbReference type="PANTHER" id="PTHR42765">
    <property type="entry name" value="SOLEUCYL-TRNA SYNTHETASE"/>
    <property type="match status" value="1"/>
</dbReference>
<dbReference type="InterPro" id="IPR050081">
    <property type="entry name" value="Ile-tRNA_ligase"/>
</dbReference>
<evidence type="ECO:0000256" key="5">
    <source>
        <dbReference type="ARBA" id="ARBA00022840"/>
    </source>
</evidence>
<dbReference type="Pfam" id="PF00133">
    <property type="entry name" value="tRNA-synt_1"/>
    <property type="match status" value="1"/>
</dbReference>
<accession>D8M7Q7</accession>
<dbReference type="OMA" id="HCWRCKT"/>
<dbReference type="PANTHER" id="PTHR42765:SF1">
    <property type="entry name" value="ISOLEUCINE--TRNA LIGASE, MITOCHONDRIAL"/>
    <property type="match status" value="1"/>
</dbReference>
<dbReference type="GO" id="GO:0000049">
    <property type="term" value="F:tRNA binding"/>
    <property type="evidence" value="ECO:0007669"/>
    <property type="project" value="InterPro"/>
</dbReference>
<evidence type="ECO:0000256" key="10">
    <source>
        <dbReference type="SAM" id="MobiDB-lite"/>
    </source>
</evidence>
<keyword evidence="6 9" id="KW-0648">Protein biosynthesis</keyword>
<dbReference type="NCBIfam" id="TIGR00392">
    <property type="entry name" value="ileS"/>
    <property type="match status" value="1"/>
</dbReference>
<protein>
    <recommendedName>
        <fullName evidence="2">isoleucine--tRNA ligase</fullName>
        <ecNumber evidence="2">6.1.1.5</ecNumber>
    </recommendedName>
    <alternativeName>
        <fullName evidence="8">Isoleucyl-tRNA synthetase</fullName>
    </alternativeName>
</protein>
<dbReference type="Proteomes" id="UP000008312">
    <property type="component" value="Unassembled WGS sequence"/>
</dbReference>
<sequence>MSQKIGKAASKIFSKTINSPKTSFPMFANPALREKPYLKRCTSGMYMTPMKYCNVDLYNWQKQARSGSQYRKWITHDGPPYANGDLHMGHFENKILKDIINRHKLLTGCCVEYKPGWDCHGLPIELKALQSMCKNEKQTDSLKIRSLCRKFASDTIKRQKKSINEWGIITSILIVTILLQRNLELFSDMVAKNCIYRGLKPVYWSPHSHTALAEAELEYHDHKSPSIYVSFDLQSSPNPALQSFLSSHSLQALVFTTTPWTIPSNVCLSVSPESEYVVVQTPQNELFLVMKDRVEALSSLLQVPLSIVLSNLSGLSLQGSVYSHPLLHTSHTVIAGHHVTSDTGTGIVHTAPAHGLDDFNICVYHNVIQEDVDDNGNFKANAWDDRINGRSVLEEGSERVMEWLAESNHLVHRGEITHRYPYDWRAKKPVIFRVTPQWFIRTKHLVQNQPILDSLKVKVQMIPESSRQRLTAMISDRPDWCISRQRAWGVPIPAVFRRDETGKETVLMNKQNIDYIIKILEEKGTDYWFDSAVKDEEFVDPKIREADSKSVQYRRSQDTLDVWIDSGVSWFHNYPNTIVDLFPQFLRLNPSYLEGSDQHRGWFQSSIFTSQVHRGALPFRNLVTHGFLVDEKGQKMSKSLGNLITPSQLLGSAESPANSKRTPANSKGTQSNSKKTPSNSTETQSALRGTQSNSKKVPTSLLDRQWAVDVLRLWVASSDYTYDISLGLQQLLKVQESYQKLRNTNRYLLSNLFDFDRTRDSVPYDQMSLFDKWCLSRLFSLSTKITQAYDHFVFTDVYRSLVSFAASDLSATYFDIIKDRLYTDAPNSIRRRASQTVLRTILDVLPQLMAPITPFLSEEIYSALKEEGSIFQNTYVKLNPEWKNEEVETAWNCVESIRGEVNKELEKLKKEGIVKSALEVDLSIMTGRNASFLLI</sequence>
<dbReference type="GeneID" id="24920932"/>
<evidence type="ECO:0000256" key="7">
    <source>
        <dbReference type="ARBA" id="ARBA00023146"/>
    </source>
</evidence>
<evidence type="ECO:0000256" key="8">
    <source>
        <dbReference type="ARBA" id="ARBA00032665"/>
    </source>
</evidence>
<dbReference type="AlphaFoldDB" id="D8M7Q7"/>
<organism evidence="13">
    <name type="scientific">Blastocystis hominis</name>
    <dbReference type="NCBI Taxonomy" id="12968"/>
    <lineage>
        <taxon>Eukaryota</taxon>
        <taxon>Sar</taxon>
        <taxon>Stramenopiles</taxon>
        <taxon>Bigyra</taxon>
        <taxon>Opalozoa</taxon>
        <taxon>Opalinata</taxon>
        <taxon>Blastocystidae</taxon>
        <taxon>Blastocystis</taxon>
    </lineage>
</organism>
<dbReference type="InterPro" id="IPR002300">
    <property type="entry name" value="aa-tRNA-synth_Ia"/>
</dbReference>
<keyword evidence="14" id="KW-1185">Reference proteome</keyword>
<evidence type="ECO:0000256" key="6">
    <source>
        <dbReference type="ARBA" id="ARBA00022917"/>
    </source>
</evidence>
<keyword evidence="5 9" id="KW-0067">ATP-binding</keyword>
<dbReference type="Gene3D" id="3.40.50.620">
    <property type="entry name" value="HUPs"/>
    <property type="match status" value="2"/>
</dbReference>
<dbReference type="EMBL" id="FN668672">
    <property type="protein sequence ID" value="CBK24096.2"/>
    <property type="molecule type" value="Genomic_DNA"/>
</dbReference>
<gene>
    <name evidence="13" type="ORF">GSBLH_T00003871001</name>
</gene>
<keyword evidence="4 9" id="KW-0547">Nucleotide-binding</keyword>
<feature type="region of interest" description="Disordered" evidence="10">
    <location>
        <begin position="650"/>
        <end position="696"/>
    </location>
</feature>
<dbReference type="GO" id="GO:0006428">
    <property type="term" value="P:isoleucyl-tRNA aminoacylation"/>
    <property type="evidence" value="ECO:0007669"/>
    <property type="project" value="InterPro"/>
</dbReference>